<comment type="similarity">
    <text evidence="1 2">Belongs to the ArsC family.</text>
</comment>
<dbReference type="OrthoDB" id="9790554at2"/>
<dbReference type="AlphaFoldDB" id="A0A380MQN3"/>
<dbReference type="InterPro" id="IPR036249">
    <property type="entry name" value="Thioredoxin-like_sf"/>
</dbReference>
<protein>
    <submittedName>
        <fullName evidence="3">Arsenate reductase</fullName>
    </submittedName>
</protein>
<dbReference type="SUPFAM" id="SSF52833">
    <property type="entry name" value="Thioredoxin-like"/>
    <property type="match status" value="1"/>
</dbReference>
<proteinExistence type="inferred from homology"/>
<evidence type="ECO:0000313" key="4">
    <source>
        <dbReference type="Proteomes" id="UP000254601"/>
    </source>
</evidence>
<evidence type="ECO:0000313" key="3">
    <source>
        <dbReference type="EMBL" id="SUO94910.1"/>
    </source>
</evidence>
<gene>
    <name evidence="3" type="primary">yfgD</name>
    <name evidence="3" type="ORF">NCTC13337_00989</name>
</gene>
<dbReference type="PANTHER" id="PTHR30041">
    <property type="entry name" value="ARSENATE REDUCTASE"/>
    <property type="match status" value="1"/>
</dbReference>
<accession>A0A380MQN3</accession>
<organism evidence="3 4">
    <name type="scientific">Suttonella ornithocola</name>
    <dbReference type="NCBI Taxonomy" id="279832"/>
    <lineage>
        <taxon>Bacteria</taxon>
        <taxon>Pseudomonadati</taxon>
        <taxon>Pseudomonadota</taxon>
        <taxon>Gammaproteobacteria</taxon>
        <taxon>Cardiobacteriales</taxon>
        <taxon>Cardiobacteriaceae</taxon>
        <taxon>Suttonella</taxon>
    </lineage>
</organism>
<sequence>MKEYLIYYNPRCGTARKVLSLLQERNLPIKIIEYLKTPPDKQTLEALAKACGSAAELLRTKEPLAKELGLTSDSDPQQIIDAISIHPELLNRPIVAYENKAIACRPAERLLEWLEYN</sequence>
<evidence type="ECO:0000256" key="2">
    <source>
        <dbReference type="PROSITE-ProRule" id="PRU01282"/>
    </source>
</evidence>
<keyword evidence="4" id="KW-1185">Reference proteome</keyword>
<dbReference type="RefSeq" id="WP_072575665.1">
    <property type="nucleotide sequence ID" value="NZ_LWHB01000019.1"/>
</dbReference>
<name>A0A380MQN3_9GAMM</name>
<dbReference type="Proteomes" id="UP000254601">
    <property type="component" value="Unassembled WGS sequence"/>
</dbReference>
<dbReference type="EMBL" id="UHIC01000001">
    <property type="protein sequence ID" value="SUO94910.1"/>
    <property type="molecule type" value="Genomic_DNA"/>
</dbReference>
<dbReference type="PANTHER" id="PTHR30041:SF4">
    <property type="entry name" value="ARSENATE REDUCTASE"/>
    <property type="match status" value="1"/>
</dbReference>
<reference evidence="3 4" key="1">
    <citation type="submission" date="2018-06" db="EMBL/GenBank/DDBJ databases">
        <authorList>
            <consortium name="Pathogen Informatics"/>
            <person name="Doyle S."/>
        </authorList>
    </citation>
    <scope>NUCLEOTIDE SEQUENCE [LARGE SCALE GENOMIC DNA]</scope>
    <source>
        <strain evidence="3 4">NCTC13337</strain>
    </source>
</reference>
<evidence type="ECO:0000256" key="1">
    <source>
        <dbReference type="ARBA" id="ARBA00007198"/>
    </source>
</evidence>
<dbReference type="PROSITE" id="PS51353">
    <property type="entry name" value="ARSC"/>
    <property type="match status" value="1"/>
</dbReference>
<dbReference type="Pfam" id="PF03960">
    <property type="entry name" value="ArsC"/>
    <property type="match status" value="1"/>
</dbReference>
<dbReference type="Gene3D" id="3.40.30.10">
    <property type="entry name" value="Glutaredoxin"/>
    <property type="match status" value="1"/>
</dbReference>
<dbReference type="InterPro" id="IPR006660">
    <property type="entry name" value="Arsenate_reductase-like"/>
</dbReference>